<accession>A0ACB8AMH8</accession>
<proteinExistence type="predicted"/>
<dbReference type="Proteomes" id="UP000790377">
    <property type="component" value="Unassembled WGS sequence"/>
</dbReference>
<dbReference type="EMBL" id="MU267618">
    <property type="protein sequence ID" value="KAH7914131.1"/>
    <property type="molecule type" value="Genomic_DNA"/>
</dbReference>
<organism evidence="1 2">
    <name type="scientific">Hygrophoropsis aurantiaca</name>
    <dbReference type="NCBI Taxonomy" id="72124"/>
    <lineage>
        <taxon>Eukaryota</taxon>
        <taxon>Fungi</taxon>
        <taxon>Dikarya</taxon>
        <taxon>Basidiomycota</taxon>
        <taxon>Agaricomycotina</taxon>
        <taxon>Agaricomycetes</taxon>
        <taxon>Agaricomycetidae</taxon>
        <taxon>Boletales</taxon>
        <taxon>Coniophorineae</taxon>
        <taxon>Hygrophoropsidaceae</taxon>
        <taxon>Hygrophoropsis</taxon>
    </lineage>
</organism>
<name>A0ACB8AMH8_9AGAM</name>
<evidence type="ECO:0000313" key="1">
    <source>
        <dbReference type="EMBL" id="KAH7914131.1"/>
    </source>
</evidence>
<gene>
    <name evidence="1" type="ORF">BJ138DRAFT_1123787</name>
</gene>
<reference evidence="1" key="1">
    <citation type="journal article" date="2021" name="New Phytol.">
        <title>Evolutionary innovations through gain and loss of genes in the ectomycorrhizal Boletales.</title>
        <authorList>
            <person name="Wu G."/>
            <person name="Miyauchi S."/>
            <person name="Morin E."/>
            <person name="Kuo A."/>
            <person name="Drula E."/>
            <person name="Varga T."/>
            <person name="Kohler A."/>
            <person name="Feng B."/>
            <person name="Cao Y."/>
            <person name="Lipzen A."/>
            <person name="Daum C."/>
            <person name="Hundley H."/>
            <person name="Pangilinan J."/>
            <person name="Johnson J."/>
            <person name="Barry K."/>
            <person name="LaButti K."/>
            <person name="Ng V."/>
            <person name="Ahrendt S."/>
            <person name="Min B."/>
            <person name="Choi I.G."/>
            <person name="Park H."/>
            <person name="Plett J.M."/>
            <person name="Magnuson J."/>
            <person name="Spatafora J.W."/>
            <person name="Nagy L.G."/>
            <person name="Henrissat B."/>
            <person name="Grigoriev I.V."/>
            <person name="Yang Z.L."/>
            <person name="Xu J."/>
            <person name="Martin F.M."/>
        </authorList>
    </citation>
    <scope>NUCLEOTIDE SEQUENCE</scope>
    <source>
        <strain evidence="1">ATCC 28755</strain>
    </source>
</reference>
<protein>
    <submittedName>
        <fullName evidence="1">Uncharacterized protein</fullName>
    </submittedName>
</protein>
<keyword evidence="2" id="KW-1185">Reference proteome</keyword>
<sequence>MSSIPPSAAVGSSAEAQAAIFAADPRIHFSKESGTWRLEEEDGSELEYDSAKGKWVPLVDEDLVKKQQAAYSVAGVDEEAPAAPVLARANKKRKEPEDYTSATPIAGPSTKRGKNADKPPRSKNTAVYVTGLPLDAELDEIAECFGKFGVIEEDDEGELKIKLYANDNGQFTGEALVVYFKEESVPLAVTLLDESELRIGDASSVMRVQKAEFNHKNTGMEVDGQPKPRKTVDKKKASRRIGKMQKKLLEWDDEDGFGPAKSPEDDKNIINRNSRVVVLMHMFSSKDLDDDPTLLLDLKEDVRDEAASLGEVTNVVLYDASNFLLPFVDVIKGYLQKEPDGIMTVKFKDHLSAQACVLKMNGRFFDGRRIEASLYAGKQRFRRSGAGDEAEGDDDAAEKRRLDDFASWLMTEGD</sequence>
<comment type="caution">
    <text evidence="1">The sequence shown here is derived from an EMBL/GenBank/DDBJ whole genome shotgun (WGS) entry which is preliminary data.</text>
</comment>
<evidence type="ECO:0000313" key="2">
    <source>
        <dbReference type="Proteomes" id="UP000790377"/>
    </source>
</evidence>